<dbReference type="SUPFAM" id="SSF54913">
    <property type="entry name" value="GlnB-like"/>
    <property type="match status" value="1"/>
</dbReference>
<evidence type="ECO:0000256" key="1">
    <source>
        <dbReference type="ARBA" id="ARBA00010554"/>
    </source>
</evidence>
<dbReference type="STRING" id="316055.RPE_2850"/>
<gene>
    <name evidence="2" type="ordered locus">RPE_2850</name>
</gene>
<dbReference type="HOGENOM" id="CLU_146749_0_1_5"/>
<sequence length="118" mass="12848">MDDIPKQAVLLRIFIGEDDRCGSAPLHEAIVMKAREMHLAGATVLRGPVGFGKSSRLHTAKILRLSEDLPLVIEMVDSEEAIDGFLPVLNEMMNGTSGLVTLEKVQVIQYGHPKPSAD</sequence>
<dbReference type="PANTHER" id="PTHR35983:SF1">
    <property type="entry name" value="UPF0166 PROTEIN TM_0021"/>
    <property type="match status" value="1"/>
</dbReference>
<dbReference type="InterPro" id="IPR015867">
    <property type="entry name" value="N-reg_PII/ATP_PRibTrfase_C"/>
</dbReference>
<dbReference type="AlphaFoldDB" id="Q07MP7"/>
<dbReference type="Pfam" id="PF02641">
    <property type="entry name" value="DUF190"/>
    <property type="match status" value="1"/>
</dbReference>
<proteinExistence type="inferred from homology"/>
<name>Q07MP7_RHOP5</name>
<dbReference type="PANTHER" id="PTHR35983">
    <property type="entry name" value="UPF0166 PROTEIN TM_0021"/>
    <property type="match status" value="1"/>
</dbReference>
<dbReference type="OrthoDB" id="9795599at2"/>
<comment type="similarity">
    <text evidence="1">Belongs to the UPF0166 family.</text>
</comment>
<evidence type="ECO:0000313" key="2">
    <source>
        <dbReference type="EMBL" id="ABJ06787.1"/>
    </source>
</evidence>
<dbReference type="EMBL" id="CP000463">
    <property type="protein sequence ID" value="ABJ06787.1"/>
    <property type="molecule type" value="Genomic_DNA"/>
</dbReference>
<dbReference type="eggNOG" id="COG1993">
    <property type="taxonomic scope" value="Bacteria"/>
</dbReference>
<organism evidence="2">
    <name type="scientific">Rhodopseudomonas palustris (strain BisA53)</name>
    <dbReference type="NCBI Taxonomy" id="316055"/>
    <lineage>
        <taxon>Bacteria</taxon>
        <taxon>Pseudomonadati</taxon>
        <taxon>Pseudomonadota</taxon>
        <taxon>Alphaproteobacteria</taxon>
        <taxon>Hyphomicrobiales</taxon>
        <taxon>Nitrobacteraceae</taxon>
        <taxon>Rhodopseudomonas</taxon>
    </lineage>
</organism>
<accession>Q07MP7</accession>
<protein>
    <submittedName>
        <fullName evidence="2">Uncharacterized protein</fullName>
    </submittedName>
</protein>
<dbReference type="Gene3D" id="3.30.70.120">
    <property type="match status" value="1"/>
</dbReference>
<reference evidence="2" key="1">
    <citation type="submission" date="2006-09" db="EMBL/GenBank/DDBJ databases">
        <title>Complete sequence of Rhodopseudomonas palustris BisA53.</title>
        <authorList>
            <consortium name="US DOE Joint Genome Institute"/>
            <person name="Copeland A."/>
            <person name="Lucas S."/>
            <person name="Lapidus A."/>
            <person name="Barry K."/>
            <person name="Detter J.C."/>
            <person name="Glavina del Rio T."/>
            <person name="Hammon N."/>
            <person name="Israni S."/>
            <person name="Dalin E."/>
            <person name="Tice H."/>
            <person name="Pitluck S."/>
            <person name="Chain P."/>
            <person name="Malfatti S."/>
            <person name="Shin M."/>
            <person name="Vergez L."/>
            <person name="Schmutz J."/>
            <person name="Larimer F."/>
            <person name="Land M."/>
            <person name="Hauser L."/>
            <person name="Pelletier D.A."/>
            <person name="Kyrpides N."/>
            <person name="Kim E."/>
            <person name="Harwood C.S."/>
            <person name="Oda Y."/>
            <person name="Richardson P."/>
        </authorList>
    </citation>
    <scope>NUCLEOTIDE SEQUENCE [LARGE SCALE GENOMIC DNA]</scope>
    <source>
        <strain evidence="2">BisA53</strain>
    </source>
</reference>
<dbReference type="InterPro" id="IPR003793">
    <property type="entry name" value="UPF0166"/>
</dbReference>
<dbReference type="KEGG" id="rpe:RPE_2850"/>
<dbReference type="InterPro" id="IPR011322">
    <property type="entry name" value="N-reg_PII-like_a/b"/>
</dbReference>